<evidence type="ECO:0000313" key="1">
    <source>
        <dbReference type="EMBL" id="TRW15339.1"/>
    </source>
</evidence>
<proteinExistence type="predicted"/>
<dbReference type="AlphaFoldDB" id="A0A552UAX0"/>
<comment type="caution">
    <text evidence="1">The sequence shown here is derived from an EMBL/GenBank/DDBJ whole genome shotgun (WGS) entry which is preliminary data.</text>
</comment>
<sequence length="97" mass="10811">MLPGAAVKFDVACTVHVEVSAERCRADVLLDGNLAMGPGDRVRVHGEPIRARIGEVRSYRRMATVERAGWLRRTWTKLSGHFALTELYEVSFTGAIR</sequence>
<organism evidence="1 2">
    <name type="scientific">Glacieibacterium frigidum</name>
    <dbReference type="NCBI Taxonomy" id="2593303"/>
    <lineage>
        <taxon>Bacteria</taxon>
        <taxon>Pseudomonadati</taxon>
        <taxon>Pseudomonadota</taxon>
        <taxon>Alphaproteobacteria</taxon>
        <taxon>Sphingomonadales</taxon>
        <taxon>Sphingosinicellaceae</taxon>
        <taxon>Glacieibacterium</taxon>
    </lineage>
</organism>
<evidence type="ECO:0000313" key="2">
    <source>
        <dbReference type="Proteomes" id="UP000317894"/>
    </source>
</evidence>
<dbReference type="Proteomes" id="UP000317894">
    <property type="component" value="Unassembled WGS sequence"/>
</dbReference>
<name>A0A552UAX0_9SPHN</name>
<keyword evidence="2" id="KW-1185">Reference proteome</keyword>
<dbReference type="EMBL" id="VJWA01000002">
    <property type="protein sequence ID" value="TRW15339.1"/>
    <property type="molecule type" value="Genomic_DNA"/>
</dbReference>
<protein>
    <submittedName>
        <fullName evidence="1">Uncharacterized protein</fullName>
    </submittedName>
</protein>
<dbReference type="OrthoDB" id="7507446at2"/>
<reference evidence="1 2" key="1">
    <citation type="submission" date="2019-07" db="EMBL/GenBank/DDBJ databases">
        <title>Novel species isolated from glacier.</title>
        <authorList>
            <person name="Liu Q."/>
            <person name="Xin Y.-H."/>
        </authorList>
    </citation>
    <scope>NUCLEOTIDE SEQUENCE [LARGE SCALE GENOMIC DNA]</scope>
    <source>
        <strain evidence="1 2">LB1R16</strain>
    </source>
</reference>
<accession>A0A552UAX0</accession>
<gene>
    <name evidence="1" type="ORF">FMM06_15150</name>
</gene>